<protein>
    <submittedName>
        <fullName evidence="2">Uncharacterized protein</fullName>
    </submittedName>
</protein>
<accession>A0A2S4PPQ9</accession>
<proteinExistence type="predicted"/>
<dbReference type="Proteomes" id="UP000237438">
    <property type="component" value="Unassembled WGS sequence"/>
</dbReference>
<feature type="region of interest" description="Disordered" evidence="1">
    <location>
        <begin position="259"/>
        <end position="280"/>
    </location>
</feature>
<dbReference type="EMBL" id="PEDP01001222">
    <property type="protein sequence ID" value="POS84015.1"/>
    <property type="molecule type" value="Genomic_DNA"/>
</dbReference>
<evidence type="ECO:0000256" key="1">
    <source>
        <dbReference type="SAM" id="MobiDB-lite"/>
    </source>
</evidence>
<dbReference type="AlphaFoldDB" id="A0A2S4PPQ9"/>
<organism evidence="2 3">
    <name type="scientific">Erysiphe pulchra</name>
    <dbReference type="NCBI Taxonomy" id="225359"/>
    <lineage>
        <taxon>Eukaryota</taxon>
        <taxon>Fungi</taxon>
        <taxon>Dikarya</taxon>
        <taxon>Ascomycota</taxon>
        <taxon>Pezizomycotina</taxon>
        <taxon>Leotiomycetes</taxon>
        <taxon>Erysiphales</taxon>
        <taxon>Erysiphaceae</taxon>
        <taxon>Erysiphe</taxon>
    </lineage>
</organism>
<reference evidence="2 3" key="1">
    <citation type="submission" date="2017-10" db="EMBL/GenBank/DDBJ databases">
        <title>Development of genomic resources for the powdery mildew, Erysiphe pulchra.</title>
        <authorList>
            <person name="Wadl P.A."/>
            <person name="Mack B.M."/>
            <person name="Moore G."/>
            <person name="Beltz S.B."/>
        </authorList>
    </citation>
    <scope>NUCLEOTIDE SEQUENCE [LARGE SCALE GENOMIC DNA]</scope>
    <source>
        <strain evidence="2">Cflorida</strain>
    </source>
</reference>
<feature type="compositionally biased region" description="Polar residues" evidence="1">
    <location>
        <begin position="1"/>
        <end position="12"/>
    </location>
</feature>
<feature type="region of interest" description="Disordered" evidence="1">
    <location>
        <begin position="1"/>
        <end position="46"/>
    </location>
</feature>
<name>A0A2S4PPQ9_9PEZI</name>
<comment type="caution">
    <text evidence="2">The sequence shown here is derived from an EMBL/GenBank/DDBJ whole genome shotgun (WGS) entry which is preliminary data.</text>
</comment>
<gene>
    <name evidence="2" type="ORF">EPUL_003912</name>
</gene>
<evidence type="ECO:0000313" key="3">
    <source>
        <dbReference type="Proteomes" id="UP000237438"/>
    </source>
</evidence>
<evidence type="ECO:0000313" key="2">
    <source>
        <dbReference type="EMBL" id="POS84015.1"/>
    </source>
</evidence>
<sequence length="462" mass="51577">MDTMDIVQNTQAHPADASPPNLIIPTTTLSPSPTAPPPPLQTQSRLNDPVTNRRILEPVLPSKRAAPDAVDLATSNQAIEVDQAQQYLPREIAEIFAARKRQEHAWHIRLIVCTSFFSCIDSTVASFQEGEEREMAKSVQAYLRNAISKFAISDEIPSVPKILPETNTILVPGNSKIDIPKKPSMLATPLVALQEKLVHTPETLVLNSTKGNLRNESSWSTVVCNGHKKTRATLPTAIHTLPSTQPKKPTAQQAFKLAQNTNKNRKQPKQSSQDKRPFIRLPENHEWRKLSPAGIREIVVKELSISPTSIGLIKPVRTGFALSPCSNEAHDELLKAAVRHYSFDAKLEPASNWLPVIIPTVPKCIDILAGEKEVTKEMLFDEVERVTSLRHASLRLYGRNAPEAPHRTWMAFFTKAFRLGFRVFDESGFMRTFKRQQPLDFCKPCNDHHSPKNCSRAPSCGN</sequence>
<feature type="non-terminal residue" evidence="2">
    <location>
        <position position="462"/>
    </location>
</feature>
<keyword evidence="3" id="KW-1185">Reference proteome</keyword>
<dbReference type="OrthoDB" id="4869984at2759"/>